<dbReference type="AlphaFoldDB" id="A0A6A7Y3W8"/>
<accession>A0A6A7Y3W8</accession>
<evidence type="ECO:0000313" key="1">
    <source>
        <dbReference type="EMBL" id="MQT13813.1"/>
    </source>
</evidence>
<organism evidence="1 2">
    <name type="scientific">Segnochrobactrum spirostomi</name>
    <dbReference type="NCBI Taxonomy" id="2608987"/>
    <lineage>
        <taxon>Bacteria</taxon>
        <taxon>Pseudomonadati</taxon>
        <taxon>Pseudomonadota</taxon>
        <taxon>Alphaproteobacteria</taxon>
        <taxon>Hyphomicrobiales</taxon>
        <taxon>Segnochrobactraceae</taxon>
        <taxon>Segnochrobactrum</taxon>
    </lineage>
</organism>
<sequence length="298" mass="33221">MTERPNVLIVCPAHDHRVFVSTSLAITRLVVALMEHKIQSRVLYLSGDAIVSRVRNGAIAEFMSQPNATHLLFLDSDIDFDPMTVIRMLKSGFPFTCAAYPKKTYPNADARLVDARDLKSFHEAVLDWNVVFEDDAVMRGSARPTVTHNGFAKVLKTGAGLMLLQRKVVATMVERFKSLRYKDDIGNAGGSGYRYNTSGFGGYLYGLFDPFVDPKTDTFVGEDYAFCQRWVDECGGEIWCDLSARLSHWGPHSYSGTLFETLSVRRRAQQRREDAAGGKTPSAVRLNVVPDQAAVGRR</sequence>
<keyword evidence="2" id="KW-1185">Reference proteome</keyword>
<evidence type="ECO:0000313" key="2">
    <source>
        <dbReference type="Proteomes" id="UP000332515"/>
    </source>
</evidence>
<proteinExistence type="predicted"/>
<protein>
    <submittedName>
        <fullName evidence="1">Uncharacterized protein</fullName>
    </submittedName>
</protein>
<dbReference type="EMBL" id="VWNA01000001">
    <property type="protein sequence ID" value="MQT13813.1"/>
    <property type="molecule type" value="Genomic_DNA"/>
</dbReference>
<reference evidence="1 2" key="1">
    <citation type="submission" date="2019-09" db="EMBL/GenBank/DDBJ databases">
        <title>Segnochrobactrum spirostomi gen. nov., sp. nov., isolated from the ciliate Spirostomum cf. yagiui and description of a novel family, Segnochrobactraceae fam. nov. within the order Rhizobiales of the class Alphaproteobacteria.</title>
        <authorList>
            <person name="Akter S."/>
            <person name="Shazib S.U.A."/>
            <person name="Shin M.K."/>
        </authorList>
    </citation>
    <scope>NUCLEOTIDE SEQUENCE [LARGE SCALE GENOMIC DNA]</scope>
    <source>
        <strain evidence="1 2">Sp-1</strain>
    </source>
</reference>
<dbReference type="InterPro" id="IPR029044">
    <property type="entry name" value="Nucleotide-diphossugar_trans"/>
</dbReference>
<dbReference type="Proteomes" id="UP000332515">
    <property type="component" value="Unassembled WGS sequence"/>
</dbReference>
<name>A0A6A7Y3W8_9HYPH</name>
<dbReference type="RefSeq" id="WP_153483170.1">
    <property type="nucleotide sequence ID" value="NZ_VWNA01000001.1"/>
</dbReference>
<comment type="caution">
    <text evidence="1">The sequence shown here is derived from an EMBL/GenBank/DDBJ whole genome shotgun (WGS) entry which is preliminary data.</text>
</comment>
<gene>
    <name evidence="1" type="ORF">F0357_14425</name>
</gene>
<dbReference type="SUPFAM" id="SSF53448">
    <property type="entry name" value="Nucleotide-diphospho-sugar transferases"/>
    <property type="match status" value="1"/>
</dbReference>